<dbReference type="GO" id="GO:0020037">
    <property type="term" value="F:heme binding"/>
    <property type="evidence" value="ECO:0007669"/>
    <property type="project" value="InterPro"/>
</dbReference>
<dbReference type="Proteomes" id="UP000519004">
    <property type="component" value="Unassembled WGS sequence"/>
</dbReference>
<keyword evidence="3 4" id="KW-0408">Iron</keyword>
<dbReference type="InterPro" id="IPR036909">
    <property type="entry name" value="Cyt_c-like_dom_sf"/>
</dbReference>
<dbReference type="Pfam" id="PF00034">
    <property type="entry name" value="Cytochrom_C"/>
    <property type="match status" value="1"/>
</dbReference>
<evidence type="ECO:0000256" key="5">
    <source>
        <dbReference type="SAM" id="SignalP"/>
    </source>
</evidence>
<evidence type="ECO:0000256" key="4">
    <source>
        <dbReference type="PROSITE-ProRule" id="PRU00433"/>
    </source>
</evidence>
<dbReference type="RefSeq" id="WP_183946850.1">
    <property type="nucleotide sequence ID" value="NZ_JACHHX010000001.1"/>
</dbReference>
<dbReference type="GO" id="GO:0046872">
    <property type="term" value="F:metal ion binding"/>
    <property type="evidence" value="ECO:0007669"/>
    <property type="project" value="UniProtKB-KW"/>
</dbReference>
<evidence type="ECO:0000256" key="3">
    <source>
        <dbReference type="ARBA" id="ARBA00023004"/>
    </source>
</evidence>
<feature type="domain" description="Cytochrome c" evidence="6">
    <location>
        <begin position="50"/>
        <end position="136"/>
    </location>
</feature>
<evidence type="ECO:0000259" key="6">
    <source>
        <dbReference type="PROSITE" id="PS51007"/>
    </source>
</evidence>
<dbReference type="AlphaFoldDB" id="A0A7W7XYB7"/>
<dbReference type="InterPro" id="IPR009056">
    <property type="entry name" value="Cyt_c-like_dom"/>
</dbReference>
<feature type="chain" id="PRO_5030794798" evidence="5">
    <location>
        <begin position="26"/>
        <end position="139"/>
    </location>
</feature>
<dbReference type="SUPFAM" id="SSF46626">
    <property type="entry name" value="Cytochrome c"/>
    <property type="match status" value="1"/>
</dbReference>
<protein>
    <submittedName>
        <fullName evidence="7">Mono/diheme cytochrome c family protein</fullName>
    </submittedName>
</protein>
<keyword evidence="1 4" id="KW-0349">Heme</keyword>
<sequence length="139" mass="14407">MRERWARTLAITTGLMVLALSVAFATIQNPGADALPVTGHAAKSAGDDTELLARGRAVYDAQGCARCHSIAGQGSPRSPLDGVGARIPRELLGDWVVGSEAVADELAPRVLAAKRPYAKMPAEDLAALVAYLASLDGGE</sequence>
<evidence type="ECO:0000256" key="1">
    <source>
        <dbReference type="ARBA" id="ARBA00022617"/>
    </source>
</evidence>
<dbReference type="GO" id="GO:0009055">
    <property type="term" value="F:electron transfer activity"/>
    <property type="evidence" value="ECO:0007669"/>
    <property type="project" value="InterPro"/>
</dbReference>
<keyword evidence="8" id="KW-1185">Reference proteome</keyword>
<proteinExistence type="predicted"/>
<dbReference type="Gene3D" id="1.10.760.10">
    <property type="entry name" value="Cytochrome c-like domain"/>
    <property type="match status" value="1"/>
</dbReference>
<evidence type="ECO:0000313" key="7">
    <source>
        <dbReference type="EMBL" id="MBB5014257.1"/>
    </source>
</evidence>
<gene>
    <name evidence="7" type="ORF">HNQ58_000128</name>
</gene>
<organism evidence="7 8">
    <name type="scientific">Rehaibacterium terrae</name>
    <dbReference type="NCBI Taxonomy" id="1341696"/>
    <lineage>
        <taxon>Bacteria</taxon>
        <taxon>Pseudomonadati</taxon>
        <taxon>Pseudomonadota</taxon>
        <taxon>Gammaproteobacteria</taxon>
        <taxon>Lysobacterales</taxon>
        <taxon>Lysobacteraceae</taxon>
        <taxon>Rehaibacterium</taxon>
    </lineage>
</organism>
<dbReference type="PROSITE" id="PS51007">
    <property type="entry name" value="CYTC"/>
    <property type="match status" value="1"/>
</dbReference>
<accession>A0A7W7XYB7</accession>
<dbReference type="EMBL" id="JACHHX010000001">
    <property type="protein sequence ID" value="MBB5014257.1"/>
    <property type="molecule type" value="Genomic_DNA"/>
</dbReference>
<keyword evidence="2 4" id="KW-0479">Metal-binding</keyword>
<comment type="caution">
    <text evidence="7">The sequence shown here is derived from an EMBL/GenBank/DDBJ whole genome shotgun (WGS) entry which is preliminary data.</text>
</comment>
<evidence type="ECO:0000313" key="8">
    <source>
        <dbReference type="Proteomes" id="UP000519004"/>
    </source>
</evidence>
<evidence type="ECO:0000256" key="2">
    <source>
        <dbReference type="ARBA" id="ARBA00022723"/>
    </source>
</evidence>
<keyword evidence="5" id="KW-0732">Signal</keyword>
<name>A0A7W7XYB7_9GAMM</name>
<reference evidence="7 8" key="1">
    <citation type="submission" date="2020-08" db="EMBL/GenBank/DDBJ databases">
        <title>Genomic Encyclopedia of Type Strains, Phase IV (KMG-IV): sequencing the most valuable type-strain genomes for metagenomic binning, comparative biology and taxonomic classification.</title>
        <authorList>
            <person name="Goeker M."/>
        </authorList>
    </citation>
    <scope>NUCLEOTIDE SEQUENCE [LARGE SCALE GENOMIC DNA]</scope>
    <source>
        <strain evidence="7 8">DSM 25897</strain>
    </source>
</reference>
<feature type="signal peptide" evidence="5">
    <location>
        <begin position="1"/>
        <end position="25"/>
    </location>
</feature>